<evidence type="ECO:0000313" key="3">
    <source>
        <dbReference type="EMBL" id="KAB5546334.1"/>
    </source>
</evidence>
<name>A0A5N5LU01_PANHP</name>
<accession>A0A5N5LU01</accession>
<dbReference type="Pfam" id="PF21730">
    <property type="entry name" value="Vma22_CCDC115"/>
    <property type="match status" value="1"/>
</dbReference>
<dbReference type="GO" id="GO:0070072">
    <property type="term" value="P:vacuolar proton-transporting V-type ATPase complex assembly"/>
    <property type="evidence" value="ECO:0007669"/>
    <property type="project" value="InterPro"/>
</dbReference>
<organism evidence="3 4">
    <name type="scientific">Pangasianodon hypophthalmus</name>
    <name type="common">Striped catfish</name>
    <name type="synonym">Helicophagus hypophthalmus</name>
    <dbReference type="NCBI Taxonomy" id="310915"/>
    <lineage>
        <taxon>Eukaryota</taxon>
        <taxon>Metazoa</taxon>
        <taxon>Chordata</taxon>
        <taxon>Craniata</taxon>
        <taxon>Vertebrata</taxon>
        <taxon>Euteleostomi</taxon>
        <taxon>Actinopterygii</taxon>
        <taxon>Neopterygii</taxon>
        <taxon>Teleostei</taxon>
        <taxon>Ostariophysi</taxon>
        <taxon>Siluriformes</taxon>
        <taxon>Pangasiidae</taxon>
        <taxon>Pangasianodon</taxon>
    </lineage>
</organism>
<reference evidence="3 4" key="1">
    <citation type="submission" date="2019-06" db="EMBL/GenBank/DDBJ databases">
        <title>A chromosome-scale genome assembly of the striped catfish, Pangasianodon hypophthalmus.</title>
        <authorList>
            <person name="Wen M."/>
            <person name="Zahm M."/>
            <person name="Roques C."/>
            <person name="Cabau C."/>
            <person name="Klopp C."/>
            <person name="Donnadieu C."/>
            <person name="Jouanno E."/>
            <person name="Avarre J.-C."/>
            <person name="Campet M."/>
            <person name="Ha T.T.T."/>
            <person name="Dugue R."/>
            <person name="Lampietro C."/>
            <person name="Louis A."/>
            <person name="Herpin A."/>
            <person name="Echchiki A."/>
            <person name="Berthelot C."/>
            <person name="Parey E."/>
            <person name="Roest-Crollius H."/>
            <person name="Braasch I."/>
            <person name="Postlethwait J."/>
            <person name="Bobe J."/>
            <person name="Montfort J."/>
            <person name="Bouchez O."/>
            <person name="Begum T."/>
            <person name="Schartl M."/>
            <person name="Guiguen Y."/>
        </authorList>
    </citation>
    <scope>NUCLEOTIDE SEQUENCE [LARGE SCALE GENOMIC DNA]</scope>
    <source>
        <strain evidence="3 4">Indonesia</strain>
        <tissue evidence="3">Blood</tissue>
    </source>
</reference>
<proteinExistence type="predicted"/>
<dbReference type="InterPro" id="IPR040357">
    <property type="entry name" value="Vma22/CCDC115"/>
</dbReference>
<dbReference type="Gene3D" id="1.10.287.3240">
    <property type="match status" value="1"/>
</dbReference>
<dbReference type="Proteomes" id="UP000327468">
    <property type="component" value="Chromosome 16"/>
</dbReference>
<comment type="caution">
    <text evidence="3">The sequence shown here is derived from an EMBL/GenBank/DDBJ whole genome shotgun (WGS) entry which is preliminary data.</text>
</comment>
<evidence type="ECO:0000256" key="2">
    <source>
        <dbReference type="SAM" id="MobiDB-lite"/>
    </source>
</evidence>
<dbReference type="PANTHER" id="PTHR31996:SF2">
    <property type="entry name" value="COILED-COIL DOMAIN-CONTAINING PROTEIN 115"/>
    <property type="match status" value="1"/>
</dbReference>
<evidence type="ECO:0000313" key="4">
    <source>
        <dbReference type="Proteomes" id="UP000327468"/>
    </source>
</evidence>
<dbReference type="GO" id="GO:0051082">
    <property type="term" value="F:unfolded protein binding"/>
    <property type="evidence" value="ECO:0007669"/>
    <property type="project" value="TreeGrafter"/>
</dbReference>
<sequence>MGLDPASLRLDQQLLDFMDQLEMLEEKRQKLNTLIEEGWFNISKARYSMGNKQPVRKGEAEFKCERINGKAEELKESDTVETIGPAEGGLRRRVNVKKKENKDEKDNSKDQSEKEPQFNSKGEKSPCQHQDPLNWFGILVPQNLKQAQAAFKEVITLAAEISTLQSAIVKTRLEMQTQMKDKQKIVSELKE</sequence>
<feature type="compositionally biased region" description="Basic and acidic residues" evidence="2">
    <location>
        <begin position="97"/>
        <end position="126"/>
    </location>
</feature>
<evidence type="ECO:0000256" key="1">
    <source>
        <dbReference type="ARBA" id="ARBA00093634"/>
    </source>
</evidence>
<protein>
    <recommendedName>
        <fullName evidence="1">Vacuolar ATPase assembly protein VMA22</fullName>
    </recommendedName>
</protein>
<dbReference type="PANTHER" id="PTHR31996">
    <property type="entry name" value="COILED-COIL DOMAIN-CONTAINING PROTEIN 115"/>
    <property type="match status" value="1"/>
</dbReference>
<dbReference type="AlphaFoldDB" id="A0A5N5LU01"/>
<gene>
    <name evidence="3" type="ORF">PHYPO_G00070830</name>
</gene>
<keyword evidence="4" id="KW-1185">Reference proteome</keyword>
<dbReference type="EMBL" id="VFJC01000017">
    <property type="protein sequence ID" value="KAB5546334.1"/>
    <property type="molecule type" value="Genomic_DNA"/>
</dbReference>
<feature type="region of interest" description="Disordered" evidence="2">
    <location>
        <begin position="75"/>
        <end position="128"/>
    </location>
</feature>